<reference evidence="4" key="1">
    <citation type="submission" date="2022-01" db="EMBL/GenBank/DDBJ databases">
        <authorList>
            <person name="Jo J.-H."/>
            <person name="Im W.-T."/>
        </authorList>
    </citation>
    <scope>NUCLEOTIDE SEQUENCE</scope>
    <source>
        <strain evidence="4">I2-34</strain>
    </source>
</reference>
<dbReference type="InterPro" id="IPR049315">
    <property type="entry name" value="GDC-P_N"/>
</dbReference>
<proteinExistence type="predicted"/>
<evidence type="ECO:0000259" key="3">
    <source>
        <dbReference type="Pfam" id="PF02347"/>
    </source>
</evidence>
<dbReference type="EMBL" id="JAKLTQ010000060">
    <property type="protein sequence ID" value="MCG2624979.1"/>
    <property type="molecule type" value="Genomic_DNA"/>
</dbReference>
<organism evidence="4 5">
    <name type="scientific">Arthrobacter hankyongi</name>
    <dbReference type="NCBI Taxonomy" id="2904801"/>
    <lineage>
        <taxon>Bacteria</taxon>
        <taxon>Bacillati</taxon>
        <taxon>Actinomycetota</taxon>
        <taxon>Actinomycetes</taxon>
        <taxon>Micrococcales</taxon>
        <taxon>Micrococcaceae</taxon>
        <taxon>Arthrobacter</taxon>
    </lineage>
</organism>
<sequence>MAVQMIGQGYYDTVTPPVIRRNIVENPAWYTAYTPYQPEISQGRLEALLNFQTMVADLTGLPIANASLLDEATAVAEAVLLMRRANKKHAAGRTVLDADLLPQTIAVVKGRAKALGFAVEVADLSAGLPGGEISGIVLQQPGASGRVFDHAGTIAAAKERGAMVTVAADLLALTLITPPGEQGADIAVGNSQRFGVPLFFGGPHAAYMAVHQGLERQLPGRLVGVSKDSAGMPAYRLALQTREQHIRREKATSNICTAQALLAICASMYAVYHGPEGLKAIA</sequence>
<dbReference type="Proteomes" id="UP001165368">
    <property type="component" value="Unassembled WGS sequence"/>
</dbReference>
<accession>A0ABS9LE77</accession>
<dbReference type="InterPro" id="IPR015424">
    <property type="entry name" value="PyrdxlP-dep_Trfase"/>
</dbReference>
<dbReference type="PANTHER" id="PTHR11773">
    <property type="entry name" value="GLYCINE DEHYDROGENASE, DECARBOXYLATING"/>
    <property type="match status" value="1"/>
</dbReference>
<dbReference type="EC" id="1.4.4.2" evidence="4"/>
<feature type="domain" description="Glycine cleavage system P-protein N-terminal" evidence="3">
    <location>
        <begin position="3"/>
        <end position="282"/>
    </location>
</feature>
<dbReference type="InterPro" id="IPR020581">
    <property type="entry name" value="GDC_P"/>
</dbReference>
<feature type="non-terminal residue" evidence="4">
    <location>
        <position position="1"/>
    </location>
</feature>
<evidence type="ECO:0000313" key="4">
    <source>
        <dbReference type="EMBL" id="MCG2624979.1"/>
    </source>
</evidence>
<comment type="caution">
    <text evidence="4">The sequence shown here is derived from an EMBL/GenBank/DDBJ whole genome shotgun (WGS) entry which is preliminary data.</text>
</comment>
<dbReference type="GO" id="GO:0004375">
    <property type="term" value="F:glycine dehydrogenase (decarboxylating) activity"/>
    <property type="evidence" value="ECO:0007669"/>
    <property type="project" value="UniProtKB-EC"/>
</dbReference>
<dbReference type="Gene3D" id="3.40.640.10">
    <property type="entry name" value="Type I PLP-dependent aspartate aminotransferase-like (Major domain)"/>
    <property type="match status" value="1"/>
</dbReference>
<dbReference type="PANTHER" id="PTHR11773:SF1">
    <property type="entry name" value="GLYCINE DEHYDROGENASE (DECARBOXYLATING), MITOCHONDRIAL"/>
    <property type="match status" value="1"/>
</dbReference>
<dbReference type="SUPFAM" id="SSF53383">
    <property type="entry name" value="PLP-dependent transferases"/>
    <property type="match status" value="1"/>
</dbReference>
<comment type="function">
    <text evidence="1">The glycine cleavage system catalyzes the degradation of glycine. The P protein binds the alpha-amino group of glycine through its pyridoxal phosphate cofactor; CO(2) is released and the remaining methylamine moiety is then transferred to the lipoamide cofactor of the H protein.</text>
</comment>
<gene>
    <name evidence="4" type="ORF">LVY72_24120</name>
</gene>
<keyword evidence="5" id="KW-1185">Reference proteome</keyword>
<evidence type="ECO:0000313" key="5">
    <source>
        <dbReference type="Proteomes" id="UP001165368"/>
    </source>
</evidence>
<protein>
    <submittedName>
        <fullName evidence="4">Glycine dehydrogenase (Aminomethyl-transferring)</fullName>
        <ecNumber evidence="4">1.4.4.2</ecNumber>
    </submittedName>
</protein>
<dbReference type="Pfam" id="PF02347">
    <property type="entry name" value="GDC-P"/>
    <property type="match status" value="1"/>
</dbReference>
<evidence type="ECO:0000256" key="2">
    <source>
        <dbReference type="ARBA" id="ARBA00023002"/>
    </source>
</evidence>
<evidence type="ECO:0000256" key="1">
    <source>
        <dbReference type="ARBA" id="ARBA00003788"/>
    </source>
</evidence>
<feature type="non-terminal residue" evidence="4">
    <location>
        <position position="282"/>
    </location>
</feature>
<dbReference type="InterPro" id="IPR015421">
    <property type="entry name" value="PyrdxlP-dep_Trfase_major"/>
</dbReference>
<name>A0ABS9LE77_9MICC</name>
<keyword evidence="2 4" id="KW-0560">Oxidoreductase</keyword>